<evidence type="ECO:0000256" key="1">
    <source>
        <dbReference type="ARBA" id="ARBA00001947"/>
    </source>
</evidence>
<dbReference type="GO" id="GO:0007155">
    <property type="term" value="P:cell adhesion"/>
    <property type="evidence" value="ECO:0007669"/>
    <property type="project" value="InterPro"/>
</dbReference>
<dbReference type="GO" id="GO:0005737">
    <property type="term" value="C:cytoplasm"/>
    <property type="evidence" value="ECO:0007669"/>
    <property type="project" value="TreeGrafter"/>
</dbReference>
<evidence type="ECO:0000256" key="3">
    <source>
        <dbReference type="ARBA" id="ARBA00022723"/>
    </source>
</evidence>
<dbReference type="EMBL" id="JAEIJD010000002">
    <property type="protein sequence ID" value="MBI6629026.1"/>
    <property type="molecule type" value="Genomic_DNA"/>
</dbReference>
<accession>A0A934HLE8</accession>
<gene>
    <name evidence="7" type="ORF">JAO82_03940</name>
</gene>
<dbReference type="Gene3D" id="3.90.132.10">
    <property type="entry name" value="Leishmanolysin , domain 2"/>
    <property type="match status" value="1"/>
</dbReference>
<keyword evidence="4" id="KW-0378">Hydrolase</keyword>
<keyword evidence="5" id="KW-0862">Zinc</keyword>
<comment type="cofactor">
    <cofactor evidence="1">
        <name>Zn(2+)</name>
        <dbReference type="ChEBI" id="CHEBI:29105"/>
    </cofactor>
</comment>
<proteinExistence type="predicted"/>
<dbReference type="InterPro" id="IPR001577">
    <property type="entry name" value="Peptidase_M8"/>
</dbReference>
<dbReference type="SUPFAM" id="SSF55486">
    <property type="entry name" value="Metalloproteases ('zincins'), catalytic domain"/>
    <property type="match status" value="1"/>
</dbReference>
<evidence type="ECO:0000256" key="5">
    <source>
        <dbReference type="ARBA" id="ARBA00022833"/>
    </source>
</evidence>
<protein>
    <recommendedName>
        <fullName evidence="9">Peptidase</fullName>
    </recommendedName>
</protein>
<dbReference type="InterPro" id="IPR024079">
    <property type="entry name" value="MetalloPept_cat_dom_sf"/>
</dbReference>
<organism evidence="7 8">
    <name type="scientific">Pontibaca salina</name>
    <dbReference type="NCBI Taxonomy" id="2795731"/>
    <lineage>
        <taxon>Bacteria</taxon>
        <taxon>Pseudomonadati</taxon>
        <taxon>Pseudomonadota</taxon>
        <taxon>Alphaproteobacteria</taxon>
        <taxon>Rhodobacterales</taxon>
        <taxon>Roseobacteraceae</taxon>
        <taxon>Pontibaca</taxon>
    </lineage>
</organism>
<keyword evidence="2" id="KW-0645">Protease</keyword>
<name>A0A934HLE8_9RHOB</name>
<dbReference type="GO" id="GO:0004222">
    <property type="term" value="F:metalloendopeptidase activity"/>
    <property type="evidence" value="ECO:0007669"/>
    <property type="project" value="InterPro"/>
</dbReference>
<comment type="caution">
    <text evidence="7">The sequence shown here is derived from an EMBL/GenBank/DDBJ whole genome shotgun (WGS) entry which is preliminary data.</text>
</comment>
<dbReference type="Pfam" id="PF01457">
    <property type="entry name" value="Peptidase_M8"/>
    <property type="match status" value="1"/>
</dbReference>
<dbReference type="GO" id="GO:0046872">
    <property type="term" value="F:metal ion binding"/>
    <property type="evidence" value="ECO:0007669"/>
    <property type="project" value="UniProtKB-KW"/>
</dbReference>
<dbReference type="PANTHER" id="PTHR10942:SF0">
    <property type="entry name" value="LEISHMANOLYSIN-LIKE PEPTIDASE"/>
    <property type="match status" value="1"/>
</dbReference>
<reference evidence="7" key="1">
    <citation type="submission" date="2020-12" db="EMBL/GenBank/DDBJ databases">
        <title>Pontibaca salina gen. nov., sp. nov., isolated from marine sediment.</title>
        <authorList>
            <person name="Bo J."/>
            <person name="Wang S."/>
            <person name="Song X."/>
            <person name="Du Z."/>
        </authorList>
    </citation>
    <scope>NUCLEOTIDE SEQUENCE</scope>
    <source>
        <strain evidence="7">S1109L</strain>
    </source>
</reference>
<evidence type="ECO:0000256" key="2">
    <source>
        <dbReference type="ARBA" id="ARBA00022670"/>
    </source>
</evidence>
<keyword evidence="3" id="KW-0479">Metal-binding</keyword>
<dbReference type="AlphaFoldDB" id="A0A934HLE8"/>
<evidence type="ECO:0000256" key="6">
    <source>
        <dbReference type="ARBA" id="ARBA00023049"/>
    </source>
</evidence>
<evidence type="ECO:0000256" key="4">
    <source>
        <dbReference type="ARBA" id="ARBA00022801"/>
    </source>
</evidence>
<evidence type="ECO:0008006" key="9">
    <source>
        <dbReference type="Google" id="ProtNLM"/>
    </source>
</evidence>
<dbReference type="GO" id="GO:0006508">
    <property type="term" value="P:proteolysis"/>
    <property type="evidence" value="ECO:0007669"/>
    <property type="project" value="UniProtKB-KW"/>
</dbReference>
<dbReference type="Proteomes" id="UP000613255">
    <property type="component" value="Unassembled WGS sequence"/>
</dbReference>
<keyword evidence="6" id="KW-0482">Metalloprotease</keyword>
<dbReference type="GO" id="GO:0016020">
    <property type="term" value="C:membrane"/>
    <property type="evidence" value="ECO:0007669"/>
    <property type="project" value="InterPro"/>
</dbReference>
<evidence type="ECO:0000313" key="7">
    <source>
        <dbReference type="EMBL" id="MBI6629026.1"/>
    </source>
</evidence>
<dbReference type="Gene3D" id="3.40.390.10">
    <property type="entry name" value="Collagenase (Catalytic Domain)"/>
    <property type="match status" value="1"/>
</dbReference>
<sequence length="248" mass="26461">MITVIYSGEMSDLRKAVFQRAASRWDTILDTSFDPVTLDGVEIDGVVIRASIDPIDGEAGVLGQAGPTVLAPQSGRPLAGVMQFDLADVLRLEQQNSFEDVVLHEMGHVLGFGTLWTRFGLVSGSGTVNPRFTGNAATSEYGILTSDPHDGVPIANTGGAGTREGHWRELIFGDELLTGFLSGSSRPISRMSVASFADMGYRVDLAAADPFDLPSFRDLAQMGLMEAVRACDLCRMARPEPVVLGAQG</sequence>
<evidence type="ECO:0000313" key="8">
    <source>
        <dbReference type="Proteomes" id="UP000613255"/>
    </source>
</evidence>
<keyword evidence="8" id="KW-1185">Reference proteome</keyword>
<dbReference type="RefSeq" id="WP_198685044.1">
    <property type="nucleotide sequence ID" value="NZ_JAEIJD010000002.1"/>
</dbReference>
<dbReference type="PANTHER" id="PTHR10942">
    <property type="entry name" value="LEISHMANOLYSIN-LIKE PEPTIDASE"/>
    <property type="match status" value="1"/>
</dbReference>